<evidence type="ECO:0000256" key="2">
    <source>
        <dbReference type="ARBA" id="ARBA00012757"/>
    </source>
</evidence>
<dbReference type="EMBL" id="LIAE01006778">
    <property type="protein sequence ID" value="PAV85375.1"/>
    <property type="molecule type" value="Genomic_DNA"/>
</dbReference>
<dbReference type="InterPro" id="IPR008928">
    <property type="entry name" value="6-hairpin_glycosidase_sf"/>
</dbReference>
<comment type="similarity">
    <text evidence="1">Belongs to the glycosyl hydrolase 37 family.</text>
</comment>
<evidence type="ECO:0000256" key="1">
    <source>
        <dbReference type="ARBA" id="ARBA00005615"/>
    </source>
</evidence>
<sequence>MRIYPLIESISLVLVGLFSLNAFENVDAYFAERKRGLETDFQLSNVPLVSTPLTPDCDKPVCTGKLAPIYCTGDILSLSWQYGLQHACPGDKLKFPAEKVLENFEKLKKPVDRENFINFCSKNFQKTAYLEQVELPDWRHDPEFILEIKNQKYQNLAKQIYVIWRKLARKFTEDVHKNGHLYPVLPVNNTFIVPGGRFKIYFYWDSYWIIKGLLISGLFHTAKGMIENFAQIVRTKGFIPNSGNIQLSERSQPPLFIHIVYEYYNSTKDLESVKNNRDTVRTQKIIPVDLNVFLAQNMRYMVGFYNMLQDREKSFEYQKKFNDLLRNINEVLWNENKAGIPTTLPVPSKEQWDYPNVWAPVLHLFVKSLLATDSEEMHTLAKKEADKFINTVYNGLNNPQNDLPSGIWEKYDAESASGRPGHGGEYFVQEGFGWTNGAVLDLIQIFRNEESLKIAEDIMKETINKNSMGVKKITSPKGTNGNSLLDWHLLIVIVAVIFCIVLMFVYVMHGTYESYRGLMMHRRLPTEEPQCDEETGLLESVMSDDDEDTADSEIDNAVRV</sequence>
<keyword evidence="8" id="KW-0812">Transmembrane</keyword>
<feature type="compositionally biased region" description="Acidic residues" evidence="7">
    <location>
        <begin position="539"/>
        <end position="554"/>
    </location>
</feature>
<dbReference type="Proteomes" id="UP000218231">
    <property type="component" value="Unassembled WGS sequence"/>
</dbReference>
<keyword evidence="11" id="KW-1185">Reference proteome</keyword>
<dbReference type="EMBL" id="LIAE01006778">
    <property type="protein sequence ID" value="PAV85376.1"/>
    <property type="molecule type" value="Genomic_DNA"/>
</dbReference>
<dbReference type="PANTHER" id="PTHR23403:SF3">
    <property type="entry name" value="TREHALASE"/>
    <property type="match status" value="1"/>
</dbReference>
<feature type="transmembrane region" description="Helical" evidence="8">
    <location>
        <begin position="487"/>
        <end position="512"/>
    </location>
</feature>
<dbReference type="AlphaFoldDB" id="A0A2A2LGW4"/>
<evidence type="ECO:0000256" key="5">
    <source>
        <dbReference type="ARBA" id="ARBA00023295"/>
    </source>
</evidence>
<keyword evidence="9" id="KW-0732">Signal</keyword>
<dbReference type="InterPro" id="IPR018232">
    <property type="entry name" value="Glyco_hydro_37_CS"/>
</dbReference>
<protein>
    <recommendedName>
        <fullName evidence="3">Trehalase</fullName>
        <ecNumber evidence="2">3.2.1.28</ecNumber>
    </recommendedName>
    <alternativeName>
        <fullName evidence="6">Alpha,alpha-trehalase</fullName>
    </alternativeName>
</protein>
<evidence type="ECO:0000256" key="7">
    <source>
        <dbReference type="SAM" id="MobiDB-lite"/>
    </source>
</evidence>
<dbReference type="InterPro" id="IPR001661">
    <property type="entry name" value="Glyco_hydro_37"/>
</dbReference>
<accession>A0A2A2LGW4</accession>
<evidence type="ECO:0000256" key="6">
    <source>
        <dbReference type="ARBA" id="ARBA00030473"/>
    </source>
</evidence>
<feature type="chain" id="PRO_5013507908" description="Trehalase" evidence="9">
    <location>
        <begin position="29"/>
        <end position="560"/>
    </location>
</feature>
<dbReference type="GO" id="GO:0004555">
    <property type="term" value="F:alpha,alpha-trehalase activity"/>
    <property type="evidence" value="ECO:0007669"/>
    <property type="project" value="UniProtKB-EC"/>
</dbReference>
<dbReference type="Pfam" id="PF01204">
    <property type="entry name" value="Trehalase"/>
    <property type="match status" value="2"/>
</dbReference>
<comment type="caution">
    <text evidence="10">The sequence shown here is derived from an EMBL/GenBank/DDBJ whole genome shotgun (WGS) entry which is preliminary data.</text>
</comment>
<dbReference type="STRING" id="2018661.A0A2A2LGW4"/>
<dbReference type="GO" id="GO:0005993">
    <property type="term" value="P:trehalose catabolic process"/>
    <property type="evidence" value="ECO:0007669"/>
    <property type="project" value="TreeGrafter"/>
</dbReference>
<proteinExistence type="inferred from homology"/>
<dbReference type="SUPFAM" id="SSF48208">
    <property type="entry name" value="Six-hairpin glycosidases"/>
    <property type="match status" value="1"/>
</dbReference>
<keyword evidence="5" id="KW-0326">Glycosidase</keyword>
<dbReference type="PANTHER" id="PTHR23403">
    <property type="entry name" value="TREHALASE"/>
    <property type="match status" value="1"/>
</dbReference>
<organism evidence="10 11">
    <name type="scientific">Diploscapter pachys</name>
    <dbReference type="NCBI Taxonomy" id="2018661"/>
    <lineage>
        <taxon>Eukaryota</taxon>
        <taxon>Metazoa</taxon>
        <taxon>Ecdysozoa</taxon>
        <taxon>Nematoda</taxon>
        <taxon>Chromadorea</taxon>
        <taxon>Rhabditida</taxon>
        <taxon>Rhabditina</taxon>
        <taxon>Rhabditomorpha</taxon>
        <taxon>Rhabditoidea</taxon>
        <taxon>Rhabditidae</taxon>
        <taxon>Diploscapter</taxon>
    </lineage>
</organism>
<dbReference type="OrthoDB" id="3542292at2759"/>
<dbReference type="InterPro" id="IPR012341">
    <property type="entry name" value="6hp_glycosidase-like_sf"/>
</dbReference>
<keyword evidence="4" id="KW-0378">Hydrolase</keyword>
<feature type="region of interest" description="Disordered" evidence="7">
    <location>
        <begin position="539"/>
        <end position="560"/>
    </location>
</feature>
<keyword evidence="8" id="KW-1133">Transmembrane helix</keyword>
<evidence type="ECO:0000256" key="8">
    <source>
        <dbReference type="SAM" id="Phobius"/>
    </source>
</evidence>
<gene>
    <name evidence="10" type="ORF">WR25_09815</name>
</gene>
<dbReference type="Gene3D" id="1.50.10.10">
    <property type="match status" value="3"/>
</dbReference>
<evidence type="ECO:0000313" key="11">
    <source>
        <dbReference type="Proteomes" id="UP000218231"/>
    </source>
</evidence>
<reference evidence="10 11" key="1">
    <citation type="journal article" date="2017" name="Curr. Biol.">
        <title>Genome architecture and evolution of a unichromosomal asexual nematode.</title>
        <authorList>
            <person name="Fradin H."/>
            <person name="Zegar C."/>
            <person name="Gutwein M."/>
            <person name="Lucas J."/>
            <person name="Kovtun M."/>
            <person name="Corcoran D."/>
            <person name="Baugh L.R."/>
            <person name="Kiontke K."/>
            <person name="Gunsalus K."/>
            <person name="Fitch D.H."/>
            <person name="Piano F."/>
        </authorList>
    </citation>
    <scope>NUCLEOTIDE SEQUENCE [LARGE SCALE GENOMIC DNA]</scope>
    <source>
        <strain evidence="10">PF1309</strain>
    </source>
</reference>
<dbReference type="EC" id="3.2.1.28" evidence="2"/>
<evidence type="ECO:0000256" key="4">
    <source>
        <dbReference type="ARBA" id="ARBA00022801"/>
    </source>
</evidence>
<evidence type="ECO:0000256" key="9">
    <source>
        <dbReference type="SAM" id="SignalP"/>
    </source>
</evidence>
<name>A0A2A2LGW4_9BILA</name>
<evidence type="ECO:0000313" key="10">
    <source>
        <dbReference type="EMBL" id="PAV85375.1"/>
    </source>
</evidence>
<dbReference type="PROSITE" id="PS00928">
    <property type="entry name" value="TREHALASE_2"/>
    <property type="match status" value="1"/>
</dbReference>
<keyword evidence="8" id="KW-0472">Membrane</keyword>
<feature type="signal peptide" evidence="9">
    <location>
        <begin position="1"/>
        <end position="28"/>
    </location>
</feature>
<evidence type="ECO:0000256" key="3">
    <source>
        <dbReference type="ARBA" id="ARBA00019905"/>
    </source>
</evidence>